<protein>
    <recommendedName>
        <fullName evidence="7">Ribosomal RNA small subunit methyltransferase A</fullName>
        <ecNumber evidence="7">2.1.1.182</ecNumber>
    </recommendedName>
    <alternativeName>
        <fullName evidence="7">16S rRNA (adenine(1518)-N(6)/adenine(1519)-N(6))-dimethyltransferase</fullName>
    </alternativeName>
    <alternativeName>
        <fullName evidence="7">16S rRNA dimethyladenosine transferase</fullName>
    </alternativeName>
    <alternativeName>
        <fullName evidence="7">16S rRNA dimethylase</fullName>
    </alternativeName>
    <alternativeName>
        <fullName evidence="7">S-adenosylmethionine-6-N', N'-adenosyl(rRNA) dimethyltransferase</fullName>
    </alternativeName>
</protein>
<dbReference type="HAMAP" id="MF_00607">
    <property type="entry name" value="16SrRNA_methyltr_A"/>
    <property type="match status" value="1"/>
</dbReference>
<dbReference type="OrthoDB" id="9814755at2"/>
<dbReference type="InterPro" id="IPR029063">
    <property type="entry name" value="SAM-dependent_MTases_sf"/>
</dbReference>
<evidence type="ECO:0000256" key="4">
    <source>
        <dbReference type="ARBA" id="ARBA00022679"/>
    </source>
</evidence>
<feature type="binding site" evidence="7 8">
    <location>
        <position position="43"/>
    </location>
    <ligand>
        <name>S-adenosyl-L-methionine</name>
        <dbReference type="ChEBI" id="CHEBI:59789"/>
    </ligand>
</feature>
<feature type="binding site" evidence="7 8">
    <location>
        <position position="16"/>
    </location>
    <ligand>
        <name>S-adenosyl-L-methionine</name>
        <dbReference type="ChEBI" id="CHEBI:59789"/>
    </ligand>
</feature>
<dbReference type="Gene3D" id="3.40.50.150">
    <property type="entry name" value="Vaccinia Virus protein VP39"/>
    <property type="match status" value="1"/>
</dbReference>
<gene>
    <name evidence="7" type="primary">rsmA</name>
    <name evidence="7" type="synonym">ksgA</name>
    <name evidence="10" type="ORF">C8D99_10440</name>
</gene>
<dbReference type="EMBL" id="SORI01000004">
    <property type="protein sequence ID" value="TDY61801.1"/>
    <property type="molecule type" value="Genomic_DNA"/>
</dbReference>
<feature type="binding site" evidence="7 8">
    <location>
        <position position="110"/>
    </location>
    <ligand>
        <name>S-adenosyl-L-methionine</name>
        <dbReference type="ChEBI" id="CHEBI:59789"/>
    </ligand>
</feature>
<comment type="caution">
    <text evidence="10">The sequence shown here is derived from an EMBL/GenBank/DDBJ whole genome shotgun (WGS) entry which is preliminary data.</text>
</comment>
<sequence length="266" mass="29865">MVERKPFRHKKSLGQNFLADRNILRKIVERAAPAPGDVLLEVGAGQGVLTRELLASPCAFLYSMEIDRGLEPFLSDIPLLHPARFRLIWGDALEADFSLLSPAPDKVVANIPYNITTPLLWKLLETLPSAAYFLLMVQKEAADRMIAPPATKERYPLGVTLELTGSVRNVLNVPPTAFRPVPAVNSCLLEISLGKEHRELATDVFWRGMLRSGFAQRRKKLLKNLKAFRDDVPWPEVFADLGIGENSRAEELSGEKWLALYRRAKK</sequence>
<dbReference type="NCBIfam" id="TIGR00755">
    <property type="entry name" value="ksgA"/>
    <property type="match status" value="1"/>
</dbReference>
<keyword evidence="3 7" id="KW-0489">Methyltransferase</keyword>
<comment type="function">
    <text evidence="7">Specifically dimethylates two adjacent adenosines (A1518 and A1519) in the loop of a conserved hairpin near the 3'-end of 16S rRNA in the 30S particle. May play a critical role in biogenesis of 30S subunits.</text>
</comment>
<feature type="binding site" evidence="7 8">
    <location>
        <position position="91"/>
    </location>
    <ligand>
        <name>S-adenosyl-L-methionine</name>
        <dbReference type="ChEBI" id="CHEBI:59789"/>
    </ligand>
</feature>
<comment type="subcellular location">
    <subcellularLocation>
        <location evidence="7">Cytoplasm</location>
    </subcellularLocation>
</comment>
<evidence type="ECO:0000256" key="7">
    <source>
        <dbReference type="HAMAP-Rule" id="MF_00607"/>
    </source>
</evidence>
<keyword evidence="11" id="KW-1185">Reference proteome</keyword>
<evidence type="ECO:0000256" key="3">
    <source>
        <dbReference type="ARBA" id="ARBA00022603"/>
    </source>
</evidence>
<feature type="binding site" evidence="7 8">
    <location>
        <position position="18"/>
    </location>
    <ligand>
        <name>S-adenosyl-L-methionine</name>
        <dbReference type="ChEBI" id="CHEBI:59789"/>
    </ligand>
</feature>
<evidence type="ECO:0000256" key="5">
    <source>
        <dbReference type="ARBA" id="ARBA00022691"/>
    </source>
</evidence>
<evidence type="ECO:0000256" key="1">
    <source>
        <dbReference type="ARBA" id="ARBA00022490"/>
    </source>
</evidence>
<dbReference type="GO" id="GO:0005829">
    <property type="term" value="C:cytosol"/>
    <property type="evidence" value="ECO:0007669"/>
    <property type="project" value="TreeGrafter"/>
</dbReference>
<comment type="catalytic activity">
    <reaction evidence="7">
        <text>adenosine(1518)/adenosine(1519) in 16S rRNA + 4 S-adenosyl-L-methionine = N(6)-dimethyladenosine(1518)/N(6)-dimethyladenosine(1519) in 16S rRNA + 4 S-adenosyl-L-homocysteine + 4 H(+)</text>
        <dbReference type="Rhea" id="RHEA:19609"/>
        <dbReference type="Rhea" id="RHEA-COMP:10232"/>
        <dbReference type="Rhea" id="RHEA-COMP:10233"/>
        <dbReference type="ChEBI" id="CHEBI:15378"/>
        <dbReference type="ChEBI" id="CHEBI:57856"/>
        <dbReference type="ChEBI" id="CHEBI:59789"/>
        <dbReference type="ChEBI" id="CHEBI:74411"/>
        <dbReference type="ChEBI" id="CHEBI:74493"/>
        <dbReference type="EC" id="2.1.1.182"/>
    </reaction>
</comment>
<dbReference type="EC" id="2.1.1.182" evidence="7"/>
<evidence type="ECO:0000313" key="11">
    <source>
        <dbReference type="Proteomes" id="UP000295066"/>
    </source>
</evidence>
<name>A0A4V3HGM0_9BACT</name>
<comment type="similarity">
    <text evidence="7">Belongs to the class I-like SAM-binding methyltransferase superfamily. rRNA adenine N(6)-methyltransferase family. RsmA subfamily.</text>
</comment>
<keyword evidence="1 7" id="KW-0963">Cytoplasm</keyword>
<keyword evidence="6 7" id="KW-0694">RNA-binding</keyword>
<evidence type="ECO:0000259" key="9">
    <source>
        <dbReference type="SMART" id="SM00650"/>
    </source>
</evidence>
<dbReference type="InterPro" id="IPR020598">
    <property type="entry name" value="rRNA_Ade_methylase_Trfase_N"/>
</dbReference>
<dbReference type="Gene3D" id="1.10.8.100">
    <property type="entry name" value="Ribosomal RNA adenine dimethylase-like, domain 2"/>
    <property type="match status" value="1"/>
</dbReference>
<dbReference type="PROSITE" id="PS01131">
    <property type="entry name" value="RRNA_A_DIMETH"/>
    <property type="match status" value="1"/>
</dbReference>
<accession>A0A4V3HGM0</accession>
<dbReference type="RefSeq" id="WP_133956783.1">
    <property type="nucleotide sequence ID" value="NZ_SORI01000004.1"/>
</dbReference>
<evidence type="ECO:0000256" key="2">
    <source>
        <dbReference type="ARBA" id="ARBA00022552"/>
    </source>
</evidence>
<dbReference type="PANTHER" id="PTHR11727:SF7">
    <property type="entry name" value="DIMETHYLADENOSINE TRANSFERASE-RELATED"/>
    <property type="match status" value="1"/>
</dbReference>
<keyword evidence="4 7" id="KW-0808">Transferase</keyword>
<dbReference type="InterPro" id="IPR020596">
    <property type="entry name" value="rRNA_Ade_Mease_Trfase_CS"/>
</dbReference>
<evidence type="ECO:0000256" key="6">
    <source>
        <dbReference type="ARBA" id="ARBA00022884"/>
    </source>
</evidence>
<dbReference type="InterPro" id="IPR023165">
    <property type="entry name" value="rRNA_Ade_diMease-like_C"/>
</dbReference>
<feature type="binding site" evidence="7 8">
    <location>
        <position position="65"/>
    </location>
    <ligand>
        <name>S-adenosyl-L-methionine</name>
        <dbReference type="ChEBI" id="CHEBI:59789"/>
    </ligand>
</feature>
<keyword evidence="5 7" id="KW-0949">S-adenosyl-L-methionine</keyword>
<dbReference type="GO" id="GO:0003723">
    <property type="term" value="F:RNA binding"/>
    <property type="evidence" value="ECO:0007669"/>
    <property type="project" value="UniProtKB-UniRule"/>
</dbReference>
<keyword evidence="2 7" id="KW-0698">rRNA processing</keyword>
<evidence type="ECO:0000313" key="10">
    <source>
        <dbReference type="EMBL" id="TDY61801.1"/>
    </source>
</evidence>
<organism evidence="10 11">
    <name type="scientific">Aminivibrio pyruvatiphilus</name>
    <dbReference type="NCBI Taxonomy" id="1005740"/>
    <lineage>
        <taxon>Bacteria</taxon>
        <taxon>Thermotogati</taxon>
        <taxon>Synergistota</taxon>
        <taxon>Synergistia</taxon>
        <taxon>Synergistales</taxon>
        <taxon>Aminobacteriaceae</taxon>
        <taxon>Aminivibrio</taxon>
    </lineage>
</organism>
<dbReference type="InterPro" id="IPR001737">
    <property type="entry name" value="KsgA/Erm"/>
</dbReference>
<dbReference type="CDD" id="cd02440">
    <property type="entry name" value="AdoMet_MTases"/>
    <property type="match status" value="1"/>
</dbReference>
<dbReference type="Proteomes" id="UP000295066">
    <property type="component" value="Unassembled WGS sequence"/>
</dbReference>
<dbReference type="GO" id="GO:0052908">
    <property type="term" value="F:16S rRNA (adenine(1518)-N(6)/adenine(1519)-N(6))-dimethyltransferase activity"/>
    <property type="evidence" value="ECO:0007669"/>
    <property type="project" value="UniProtKB-EC"/>
</dbReference>
<dbReference type="PANTHER" id="PTHR11727">
    <property type="entry name" value="DIMETHYLADENOSINE TRANSFERASE"/>
    <property type="match status" value="1"/>
</dbReference>
<feature type="domain" description="Ribosomal RNA adenine methylase transferase N-terminal" evidence="9">
    <location>
        <begin position="23"/>
        <end position="195"/>
    </location>
</feature>
<dbReference type="Pfam" id="PF00398">
    <property type="entry name" value="RrnaAD"/>
    <property type="match status" value="1"/>
</dbReference>
<evidence type="ECO:0000256" key="8">
    <source>
        <dbReference type="PROSITE-ProRule" id="PRU01026"/>
    </source>
</evidence>
<dbReference type="InterPro" id="IPR011530">
    <property type="entry name" value="rRNA_adenine_dimethylase"/>
</dbReference>
<proteinExistence type="inferred from homology"/>
<dbReference type="PROSITE" id="PS51689">
    <property type="entry name" value="SAM_RNA_A_N6_MT"/>
    <property type="match status" value="1"/>
</dbReference>
<reference evidence="10 11" key="1">
    <citation type="submission" date="2019-03" db="EMBL/GenBank/DDBJ databases">
        <title>Genomic Encyclopedia of Type Strains, Phase IV (KMG-IV): sequencing the most valuable type-strain genomes for metagenomic binning, comparative biology and taxonomic classification.</title>
        <authorList>
            <person name="Goeker M."/>
        </authorList>
    </citation>
    <scope>NUCLEOTIDE SEQUENCE [LARGE SCALE GENOMIC DNA]</scope>
    <source>
        <strain evidence="10 11">DSM 25964</strain>
    </source>
</reference>
<dbReference type="SUPFAM" id="SSF53335">
    <property type="entry name" value="S-adenosyl-L-methionine-dependent methyltransferases"/>
    <property type="match status" value="1"/>
</dbReference>
<dbReference type="SMART" id="SM00650">
    <property type="entry name" value="rADc"/>
    <property type="match status" value="1"/>
</dbReference>
<dbReference type="AlphaFoldDB" id="A0A4V3HGM0"/>